<dbReference type="PANTHER" id="PTHR43066:SF11">
    <property type="entry name" value="PEPTIDASE S54 RHOMBOID DOMAIN-CONTAINING PROTEIN"/>
    <property type="match status" value="1"/>
</dbReference>
<dbReference type="RefSeq" id="WP_069969692.1">
    <property type="nucleotide sequence ID" value="NZ_CM124774.1"/>
</dbReference>
<dbReference type="PANTHER" id="PTHR43066">
    <property type="entry name" value="RHOMBOID-RELATED PROTEIN"/>
    <property type="match status" value="1"/>
</dbReference>
<organism evidence="7">
    <name type="scientific">Desertifilum tharense IPPAS B-1220</name>
    <dbReference type="NCBI Taxonomy" id="1781255"/>
    <lineage>
        <taxon>Bacteria</taxon>
        <taxon>Bacillati</taxon>
        <taxon>Cyanobacteriota</taxon>
        <taxon>Cyanophyceae</taxon>
        <taxon>Desertifilales</taxon>
        <taxon>Desertifilaceae</taxon>
        <taxon>Desertifilum</taxon>
    </lineage>
</organism>
<keyword evidence="3 5" id="KW-1133">Transmembrane helix</keyword>
<gene>
    <name evidence="7" type="ORF">BH720_23645</name>
</gene>
<dbReference type="STRING" id="1781255.BH720_23645"/>
<evidence type="ECO:0000256" key="2">
    <source>
        <dbReference type="ARBA" id="ARBA00022692"/>
    </source>
</evidence>
<dbReference type="EMBL" id="MJGC01000118">
    <property type="protein sequence ID" value="OEJ72688.1"/>
    <property type="molecule type" value="Genomic_DNA"/>
</dbReference>
<dbReference type="Gene3D" id="1.20.1540.10">
    <property type="entry name" value="Rhomboid-like"/>
    <property type="match status" value="1"/>
</dbReference>
<feature type="transmembrane region" description="Helical" evidence="5">
    <location>
        <begin position="68"/>
        <end position="90"/>
    </location>
</feature>
<keyword evidence="7" id="KW-0645">Protease</keyword>
<dbReference type="AlphaFoldDB" id="A0A1E5QDF2"/>
<evidence type="ECO:0000259" key="6">
    <source>
        <dbReference type="Pfam" id="PF01694"/>
    </source>
</evidence>
<evidence type="ECO:0000256" key="5">
    <source>
        <dbReference type="SAM" id="Phobius"/>
    </source>
</evidence>
<proteinExistence type="predicted"/>
<dbReference type="InterPro" id="IPR035952">
    <property type="entry name" value="Rhomboid-like_sf"/>
</dbReference>
<evidence type="ECO:0000256" key="3">
    <source>
        <dbReference type="ARBA" id="ARBA00022989"/>
    </source>
</evidence>
<keyword evidence="7" id="KW-0378">Hydrolase</keyword>
<accession>A0A1E5QDF2</accession>
<sequence length="268" mass="29533">MIPIRDRLPPPRTPFLVYGLIGFNVALFLWEIQLEFAGKLSEVILNWGIIPAQVTQIFSDAVSSGNPAAWFFLVMSIGGIFPALFLHSSYTQILGNLIYLWVFGRRVESVLGWGNLLGLYLGSGFLVGILQILAEPNLTTPLVGSNGAIAAILGAYLLCFPKAKIETILPLIIVFIPIELPALFFLFWWFVQQAFYGVGELNIEGAVNAFSIAYLIQGTGLILGALGVYWKKGRVLQLTQNASLQKLILPNRDRPLSERSDLGHKSVD</sequence>
<dbReference type="SUPFAM" id="SSF144091">
    <property type="entry name" value="Rhomboid-like"/>
    <property type="match status" value="1"/>
</dbReference>
<comment type="subcellular location">
    <subcellularLocation>
        <location evidence="1">Membrane</location>
        <topology evidence="1">Multi-pass membrane protein</topology>
    </subcellularLocation>
</comment>
<dbReference type="GO" id="GO:0004252">
    <property type="term" value="F:serine-type endopeptidase activity"/>
    <property type="evidence" value="ECO:0007669"/>
    <property type="project" value="InterPro"/>
</dbReference>
<comment type="caution">
    <text evidence="7">The sequence shown here is derived from an EMBL/GenBank/DDBJ whole genome shotgun (WGS) entry which is preliminary data.</text>
</comment>
<reference evidence="7" key="1">
    <citation type="submission" date="2016-09" db="EMBL/GenBank/DDBJ databases">
        <title>Draft genome of thermotolerant cyanobacterium Desertifilum sp. strain IPPAS B-1220.</title>
        <authorList>
            <person name="Sinetova M.A."/>
            <person name="Bolakhan K."/>
            <person name="Zayadan B.K."/>
            <person name="Mironov K.S."/>
            <person name="Ustinova V."/>
            <person name="Kupriyanova E.V."/>
            <person name="Sidorov R.A."/>
            <person name="Skrypnik A.N."/>
            <person name="Gogoleva N.E."/>
            <person name="Gogolev Y.V."/>
            <person name="Los D.A."/>
        </authorList>
    </citation>
    <scope>NUCLEOTIDE SEQUENCE [LARGE SCALE GENOMIC DNA]</scope>
    <source>
        <strain evidence="7">IPPAS B-1220</strain>
    </source>
</reference>
<feature type="domain" description="Peptidase S54 rhomboid" evidence="6">
    <location>
        <begin position="80"/>
        <end position="202"/>
    </location>
</feature>
<dbReference type="InterPro" id="IPR022764">
    <property type="entry name" value="Peptidase_S54_rhomboid_dom"/>
</dbReference>
<evidence type="ECO:0000256" key="4">
    <source>
        <dbReference type="ARBA" id="ARBA00023136"/>
    </source>
</evidence>
<dbReference type="OrthoDB" id="9813074at2"/>
<name>A0A1E5QDF2_9CYAN</name>
<protein>
    <submittedName>
        <fullName evidence="7">Rhomboid family intramembrane serine protease</fullName>
    </submittedName>
</protein>
<dbReference type="GO" id="GO:0016020">
    <property type="term" value="C:membrane"/>
    <property type="evidence" value="ECO:0007669"/>
    <property type="project" value="UniProtKB-SubCell"/>
</dbReference>
<keyword evidence="2 5" id="KW-0812">Transmembrane</keyword>
<keyword evidence="4 5" id="KW-0472">Membrane</keyword>
<feature type="transmembrane region" description="Helical" evidence="5">
    <location>
        <begin position="140"/>
        <end position="159"/>
    </location>
</feature>
<evidence type="ECO:0000256" key="1">
    <source>
        <dbReference type="ARBA" id="ARBA00004141"/>
    </source>
</evidence>
<dbReference type="Pfam" id="PF01694">
    <property type="entry name" value="Rhomboid"/>
    <property type="match status" value="1"/>
</dbReference>
<feature type="transmembrane region" description="Helical" evidence="5">
    <location>
        <begin position="110"/>
        <end position="134"/>
    </location>
</feature>
<feature type="transmembrane region" description="Helical" evidence="5">
    <location>
        <begin position="15"/>
        <end position="32"/>
    </location>
</feature>
<dbReference type="GO" id="GO:0006508">
    <property type="term" value="P:proteolysis"/>
    <property type="evidence" value="ECO:0007669"/>
    <property type="project" value="UniProtKB-KW"/>
</dbReference>
<evidence type="ECO:0000313" key="7">
    <source>
        <dbReference type="EMBL" id="OEJ72688.1"/>
    </source>
</evidence>
<feature type="transmembrane region" description="Helical" evidence="5">
    <location>
        <begin position="171"/>
        <end position="191"/>
    </location>
</feature>
<feature type="transmembrane region" description="Helical" evidence="5">
    <location>
        <begin position="211"/>
        <end position="230"/>
    </location>
</feature>